<evidence type="ECO:0000256" key="3">
    <source>
        <dbReference type="ARBA" id="ARBA00023002"/>
    </source>
</evidence>
<evidence type="ECO:0000256" key="2">
    <source>
        <dbReference type="ARBA" id="ARBA00022827"/>
    </source>
</evidence>
<dbReference type="Proteomes" id="UP001229244">
    <property type="component" value="Unassembled WGS sequence"/>
</dbReference>
<keyword evidence="1" id="KW-0285">Flavoprotein</keyword>
<name>A0AAE3VPL7_9HYPH</name>
<gene>
    <name evidence="5" type="ORF">J2S73_001883</name>
</gene>
<keyword evidence="3 5" id="KW-0560">Oxidoreductase</keyword>
<dbReference type="PROSITE" id="PS51387">
    <property type="entry name" value="FAD_PCMH"/>
    <property type="match status" value="1"/>
</dbReference>
<keyword evidence="6" id="KW-1185">Reference proteome</keyword>
<dbReference type="Pfam" id="PF00941">
    <property type="entry name" value="FAD_binding_5"/>
    <property type="match status" value="1"/>
</dbReference>
<dbReference type="Gene3D" id="3.30.43.10">
    <property type="entry name" value="Uridine Diphospho-n-acetylenolpyruvylglucosamine Reductase, domain 2"/>
    <property type="match status" value="1"/>
</dbReference>
<dbReference type="GO" id="GO:0071949">
    <property type="term" value="F:FAD binding"/>
    <property type="evidence" value="ECO:0007669"/>
    <property type="project" value="InterPro"/>
</dbReference>
<dbReference type="Gene3D" id="3.30.465.10">
    <property type="match status" value="1"/>
</dbReference>
<feature type="domain" description="FAD-binding PCMH-type" evidence="4">
    <location>
        <begin position="5"/>
        <end position="179"/>
    </location>
</feature>
<dbReference type="PANTHER" id="PTHR42659">
    <property type="entry name" value="XANTHINE DEHYDROGENASE SUBUNIT C-RELATED"/>
    <property type="match status" value="1"/>
</dbReference>
<dbReference type="SUPFAM" id="SSF55447">
    <property type="entry name" value="CO dehydrogenase flavoprotein C-terminal domain-like"/>
    <property type="match status" value="1"/>
</dbReference>
<dbReference type="AlphaFoldDB" id="A0AAE3VPL7"/>
<dbReference type="InterPro" id="IPR005107">
    <property type="entry name" value="CO_DH_flav_C"/>
</dbReference>
<dbReference type="InterPro" id="IPR016169">
    <property type="entry name" value="FAD-bd_PCMH_sub2"/>
</dbReference>
<keyword evidence="2" id="KW-0274">FAD</keyword>
<accession>A0AAE3VPL7</accession>
<comment type="caution">
    <text evidence="5">The sequence shown here is derived from an EMBL/GenBank/DDBJ whole genome shotgun (WGS) entry which is preliminary data.</text>
</comment>
<dbReference type="InterPro" id="IPR002346">
    <property type="entry name" value="Mopterin_DH_FAD-bd"/>
</dbReference>
<dbReference type="InterPro" id="IPR016166">
    <property type="entry name" value="FAD-bd_PCMH"/>
</dbReference>
<dbReference type="InterPro" id="IPR036683">
    <property type="entry name" value="CO_DH_flav_C_dom_sf"/>
</dbReference>
<dbReference type="GO" id="GO:0043885">
    <property type="term" value="F:anaerobic carbon-monoxide dehydrogenase activity"/>
    <property type="evidence" value="ECO:0007669"/>
    <property type="project" value="UniProtKB-EC"/>
</dbReference>
<evidence type="ECO:0000313" key="6">
    <source>
        <dbReference type="Proteomes" id="UP001229244"/>
    </source>
</evidence>
<dbReference type="InterPro" id="IPR016167">
    <property type="entry name" value="FAD-bd_PCMH_sub1"/>
</dbReference>
<evidence type="ECO:0000259" key="4">
    <source>
        <dbReference type="PROSITE" id="PS51387"/>
    </source>
</evidence>
<dbReference type="Pfam" id="PF03450">
    <property type="entry name" value="CO_deh_flav_C"/>
    <property type="match status" value="1"/>
</dbReference>
<dbReference type="EMBL" id="JAUSUL010000002">
    <property type="protein sequence ID" value="MDQ0315426.1"/>
    <property type="molecule type" value="Genomic_DNA"/>
</dbReference>
<dbReference type="EC" id="1.2.7.4" evidence="5"/>
<reference evidence="5" key="1">
    <citation type="submission" date="2023-07" db="EMBL/GenBank/DDBJ databases">
        <title>Genomic Encyclopedia of Type Strains, Phase IV (KMG-IV): sequencing the most valuable type-strain genomes for metagenomic binning, comparative biology and taxonomic classification.</title>
        <authorList>
            <person name="Goeker M."/>
        </authorList>
    </citation>
    <scope>NUCLEOTIDE SEQUENCE</scope>
    <source>
        <strain evidence="5">DSM 21202</strain>
    </source>
</reference>
<dbReference type="PANTHER" id="PTHR42659:SF2">
    <property type="entry name" value="XANTHINE DEHYDROGENASE SUBUNIT C-RELATED"/>
    <property type="match status" value="1"/>
</dbReference>
<proteinExistence type="predicted"/>
<dbReference type="InterPro" id="IPR036318">
    <property type="entry name" value="FAD-bd_PCMH-like_sf"/>
</dbReference>
<sequence>MSAPAPDGAPRLLLPTSLPEAVALLAETPEARPMAGATWLMRAPLRGETHPRTYVALGRIADLKTIEIGDAEIRIGAGATHAELAAALAPLPECRGLADAAGRSANRAVRAVATVGGNIASAGFAAADLVPALLAADAEIELEGPDGARRIGFEAFLTDRAALAPSTLIARVVVPRGTWRSAHARLPLRVAGDYPVAIVDLLAATDAGGLISRAAVAVGSVEPVARRWTSLEAALVGTPLDADAAAEMAKAAAGDFEGRDGADAPGRYRVQVLPALVQRAVAALAAQS</sequence>
<dbReference type="RefSeq" id="WP_306885258.1">
    <property type="nucleotide sequence ID" value="NZ_JAUSUL010000002.1"/>
</dbReference>
<dbReference type="InterPro" id="IPR051312">
    <property type="entry name" value="Diverse_Substr_Oxidored"/>
</dbReference>
<protein>
    <submittedName>
        <fullName evidence="5">Carbon-monoxide dehydrogenase medium subunit</fullName>
        <ecNumber evidence="5">1.2.7.4</ecNumber>
    </submittedName>
</protein>
<dbReference type="SMART" id="SM01092">
    <property type="entry name" value="CO_deh_flav_C"/>
    <property type="match status" value="1"/>
</dbReference>
<dbReference type="Gene3D" id="3.30.390.50">
    <property type="entry name" value="CO dehydrogenase flavoprotein, C-terminal domain"/>
    <property type="match status" value="1"/>
</dbReference>
<organism evidence="5 6">
    <name type="scientific">Amorphus orientalis</name>
    <dbReference type="NCBI Taxonomy" id="649198"/>
    <lineage>
        <taxon>Bacteria</taxon>
        <taxon>Pseudomonadati</taxon>
        <taxon>Pseudomonadota</taxon>
        <taxon>Alphaproteobacteria</taxon>
        <taxon>Hyphomicrobiales</taxon>
        <taxon>Amorphaceae</taxon>
        <taxon>Amorphus</taxon>
    </lineage>
</organism>
<evidence type="ECO:0000313" key="5">
    <source>
        <dbReference type="EMBL" id="MDQ0315426.1"/>
    </source>
</evidence>
<dbReference type="SUPFAM" id="SSF56176">
    <property type="entry name" value="FAD-binding/transporter-associated domain-like"/>
    <property type="match status" value="1"/>
</dbReference>
<evidence type="ECO:0000256" key="1">
    <source>
        <dbReference type="ARBA" id="ARBA00022630"/>
    </source>
</evidence>